<feature type="compositionally biased region" description="Acidic residues" evidence="3">
    <location>
        <begin position="138"/>
        <end position="147"/>
    </location>
</feature>
<sequence>MEVKTELDEFHKDNQTEMPSGTEVTVAPTEPPKRPQKPKSAYLLFVDDQREQKVFESGVDSDSCDQTSKRFRHLWRNADRETREKYQLQAEQAKAKYPEDMEEYWMAMVAYGESNSSHIMKKRPRSDVDYSKLNSGPEFEEEVEEEFAAGPTEPQMPKPPNGLYAYHFFAADHKEKGNRIFI</sequence>
<dbReference type="Gene3D" id="1.10.30.10">
    <property type="entry name" value="High mobility group box domain"/>
    <property type="match status" value="1"/>
</dbReference>
<organism evidence="5">
    <name type="scientific">Oikopleura dioica</name>
    <name type="common">Tunicate</name>
    <dbReference type="NCBI Taxonomy" id="34765"/>
    <lineage>
        <taxon>Eukaryota</taxon>
        <taxon>Metazoa</taxon>
        <taxon>Chordata</taxon>
        <taxon>Tunicata</taxon>
        <taxon>Appendicularia</taxon>
        <taxon>Copelata</taxon>
        <taxon>Oikopleuridae</taxon>
        <taxon>Oikopleura</taxon>
    </lineage>
</organism>
<dbReference type="Proteomes" id="UP000001307">
    <property type="component" value="Unassembled WGS sequence"/>
</dbReference>
<dbReference type="SUPFAM" id="SSF47095">
    <property type="entry name" value="HMG-box"/>
    <property type="match status" value="1"/>
</dbReference>
<feature type="region of interest" description="Disordered" evidence="3">
    <location>
        <begin position="130"/>
        <end position="160"/>
    </location>
</feature>
<dbReference type="PANTHER" id="PTHR48112:SF22">
    <property type="entry name" value="MITOCHONDRIAL TRANSCRIPTION FACTOR A, ISOFORM B"/>
    <property type="match status" value="1"/>
</dbReference>
<dbReference type="OrthoDB" id="1919336at2759"/>
<dbReference type="AlphaFoldDB" id="E4XXN4"/>
<keyword evidence="6" id="KW-1185">Reference proteome</keyword>
<dbReference type="InterPro" id="IPR050342">
    <property type="entry name" value="HMGB"/>
</dbReference>
<reference evidence="5" key="1">
    <citation type="journal article" date="2010" name="Science">
        <title>Plasticity of animal genome architecture unmasked by rapid evolution of a pelagic tunicate.</title>
        <authorList>
            <person name="Denoeud F."/>
            <person name="Henriet S."/>
            <person name="Mungpakdee S."/>
            <person name="Aury J.M."/>
            <person name="Da Silva C."/>
            <person name="Brinkmann H."/>
            <person name="Mikhaleva J."/>
            <person name="Olsen L.C."/>
            <person name="Jubin C."/>
            <person name="Canestro C."/>
            <person name="Bouquet J.M."/>
            <person name="Danks G."/>
            <person name="Poulain J."/>
            <person name="Campsteijn C."/>
            <person name="Adamski M."/>
            <person name="Cross I."/>
            <person name="Yadetie F."/>
            <person name="Muffato M."/>
            <person name="Louis A."/>
            <person name="Butcher S."/>
            <person name="Tsagkogeorga G."/>
            <person name="Konrad A."/>
            <person name="Singh S."/>
            <person name="Jensen M.F."/>
            <person name="Cong E.H."/>
            <person name="Eikeseth-Otteraa H."/>
            <person name="Noel B."/>
            <person name="Anthouard V."/>
            <person name="Porcel B.M."/>
            <person name="Kachouri-Lafond R."/>
            <person name="Nishino A."/>
            <person name="Ugolini M."/>
            <person name="Chourrout P."/>
            <person name="Nishida H."/>
            <person name="Aasland R."/>
            <person name="Huzurbazar S."/>
            <person name="Westhof E."/>
            <person name="Delsuc F."/>
            <person name="Lehrach H."/>
            <person name="Reinhardt R."/>
            <person name="Weissenbach J."/>
            <person name="Roy S.W."/>
            <person name="Artiguenave F."/>
            <person name="Postlethwait J.H."/>
            <person name="Manak J.R."/>
            <person name="Thompson E.M."/>
            <person name="Jaillon O."/>
            <person name="Du Pasquier L."/>
            <person name="Boudinot P."/>
            <person name="Liberles D.A."/>
            <person name="Volff J.N."/>
            <person name="Philippe H."/>
            <person name="Lenhard B."/>
            <person name="Roest Crollius H."/>
            <person name="Wincker P."/>
            <person name="Chourrout D."/>
        </authorList>
    </citation>
    <scope>NUCLEOTIDE SEQUENCE [LARGE SCALE GENOMIC DNA]</scope>
</reference>
<feature type="domain" description="HMG box" evidence="4">
    <location>
        <begin position="35"/>
        <end position="105"/>
    </location>
</feature>
<dbReference type="PANTHER" id="PTHR48112">
    <property type="entry name" value="HIGH MOBILITY GROUP PROTEIN DSP1"/>
    <property type="match status" value="1"/>
</dbReference>
<feature type="DNA-binding region" description="HMG box" evidence="2">
    <location>
        <begin position="35"/>
        <end position="105"/>
    </location>
</feature>
<evidence type="ECO:0000313" key="5">
    <source>
        <dbReference type="EMBL" id="CBY14428.1"/>
    </source>
</evidence>
<dbReference type="InParanoid" id="E4XXN4"/>
<keyword evidence="1 2" id="KW-0238">DNA-binding</keyword>
<keyword evidence="2" id="KW-0539">Nucleus</keyword>
<evidence type="ECO:0000256" key="1">
    <source>
        <dbReference type="ARBA" id="ARBA00023125"/>
    </source>
</evidence>
<evidence type="ECO:0000259" key="4">
    <source>
        <dbReference type="PROSITE" id="PS50118"/>
    </source>
</evidence>
<evidence type="ECO:0000313" key="6">
    <source>
        <dbReference type="Proteomes" id="UP000001307"/>
    </source>
</evidence>
<dbReference type="GO" id="GO:0003677">
    <property type="term" value="F:DNA binding"/>
    <property type="evidence" value="ECO:0007669"/>
    <property type="project" value="UniProtKB-UniRule"/>
</dbReference>
<gene>
    <name evidence="5" type="ORF">GSOID_T00007427001</name>
</gene>
<feature type="compositionally biased region" description="Basic and acidic residues" evidence="3">
    <location>
        <begin position="1"/>
        <end position="15"/>
    </location>
</feature>
<dbReference type="GO" id="GO:0006357">
    <property type="term" value="P:regulation of transcription by RNA polymerase II"/>
    <property type="evidence" value="ECO:0007669"/>
    <property type="project" value="TreeGrafter"/>
</dbReference>
<dbReference type="Pfam" id="PF00505">
    <property type="entry name" value="HMG_box"/>
    <property type="match status" value="1"/>
</dbReference>
<evidence type="ECO:0000256" key="2">
    <source>
        <dbReference type="PROSITE-ProRule" id="PRU00267"/>
    </source>
</evidence>
<dbReference type="PROSITE" id="PS50118">
    <property type="entry name" value="HMG_BOX_2"/>
    <property type="match status" value="1"/>
</dbReference>
<dbReference type="InterPro" id="IPR009071">
    <property type="entry name" value="HMG_box_dom"/>
</dbReference>
<evidence type="ECO:0000256" key="3">
    <source>
        <dbReference type="SAM" id="MobiDB-lite"/>
    </source>
</evidence>
<protein>
    <recommendedName>
        <fullName evidence="4">HMG box domain-containing protein</fullName>
    </recommendedName>
</protein>
<accession>E4XXN4</accession>
<dbReference type="GO" id="GO:0005634">
    <property type="term" value="C:nucleus"/>
    <property type="evidence" value="ECO:0007669"/>
    <property type="project" value="UniProtKB-UniRule"/>
</dbReference>
<name>E4XXN4_OIKDI</name>
<dbReference type="EMBL" id="FN653286">
    <property type="protein sequence ID" value="CBY14428.1"/>
    <property type="molecule type" value="Genomic_DNA"/>
</dbReference>
<dbReference type="InterPro" id="IPR036910">
    <property type="entry name" value="HMG_box_dom_sf"/>
</dbReference>
<proteinExistence type="predicted"/>
<feature type="region of interest" description="Disordered" evidence="3">
    <location>
        <begin position="1"/>
        <end position="39"/>
    </location>
</feature>